<reference evidence="2 3" key="1">
    <citation type="submission" date="2021-12" db="EMBL/GenBank/DDBJ databases">
        <title>Discovery of the Pendulisporaceae a myxobacterial family with distinct sporulation behavior and unique specialized metabolism.</title>
        <authorList>
            <person name="Garcia R."/>
            <person name="Popoff A."/>
            <person name="Bader C.D."/>
            <person name="Loehr J."/>
            <person name="Walesch S."/>
            <person name="Walt C."/>
            <person name="Boldt J."/>
            <person name="Bunk B."/>
            <person name="Haeckl F.J.F.P.J."/>
            <person name="Gunesch A.P."/>
            <person name="Birkelbach J."/>
            <person name="Nuebel U."/>
            <person name="Pietschmann T."/>
            <person name="Bach T."/>
            <person name="Mueller R."/>
        </authorList>
    </citation>
    <scope>NUCLEOTIDE SEQUENCE [LARGE SCALE GENOMIC DNA]</scope>
    <source>
        <strain evidence="2 3">MSr12523</strain>
    </source>
</reference>
<dbReference type="PANTHER" id="PTHR20883:SF48">
    <property type="entry name" value="ECTOINE DIOXYGENASE"/>
    <property type="match status" value="1"/>
</dbReference>
<dbReference type="InterPro" id="IPR008775">
    <property type="entry name" value="Phytyl_CoA_dOase-like"/>
</dbReference>
<gene>
    <name evidence="2" type="ORF">LZC95_20955</name>
</gene>
<dbReference type="RefSeq" id="WP_394849914.1">
    <property type="nucleotide sequence ID" value="NZ_CP089982.1"/>
</dbReference>
<dbReference type="SUPFAM" id="SSF51197">
    <property type="entry name" value="Clavaminate synthase-like"/>
    <property type="match status" value="1"/>
</dbReference>
<dbReference type="PANTHER" id="PTHR20883">
    <property type="entry name" value="PHYTANOYL-COA DIOXYGENASE DOMAIN CONTAINING 1"/>
    <property type="match status" value="1"/>
</dbReference>
<dbReference type="Pfam" id="PF05721">
    <property type="entry name" value="PhyH"/>
    <property type="match status" value="1"/>
</dbReference>
<proteinExistence type="predicted"/>
<dbReference type="Gene3D" id="2.60.120.620">
    <property type="entry name" value="q2cbj1_9rhob like domain"/>
    <property type="match status" value="1"/>
</dbReference>
<organism evidence="2 3">
    <name type="scientific">Pendulispora brunnea</name>
    <dbReference type="NCBI Taxonomy" id="2905690"/>
    <lineage>
        <taxon>Bacteria</taxon>
        <taxon>Pseudomonadati</taxon>
        <taxon>Myxococcota</taxon>
        <taxon>Myxococcia</taxon>
        <taxon>Myxococcales</taxon>
        <taxon>Sorangiineae</taxon>
        <taxon>Pendulisporaceae</taxon>
        <taxon>Pendulispora</taxon>
    </lineage>
</organism>
<comment type="cofactor">
    <cofactor evidence="1">
        <name>Fe(2+)</name>
        <dbReference type="ChEBI" id="CHEBI:29033"/>
    </cofactor>
</comment>
<name>A0ABZ2KQL6_9BACT</name>
<evidence type="ECO:0000313" key="3">
    <source>
        <dbReference type="Proteomes" id="UP001379533"/>
    </source>
</evidence>
<dbReference type="Proteomes" id="UP001379533">
    <property type="component" value="Chromosome"/>
</dbReference>
<dbReference type="EMBL" id="CP089982">
    <property type="protein sequence ID" value="WXA99279.1"/>
    <property type="molecule type" value="Genomic_DNA"/>
</dbReference>
<evidence type="ECO:0000256" key="1">
    <source>
        <dbReference type="ARBA" id="ARBA00001954"/>
    </source>
</evidence>
<protein>
    <submittedName>
        <fullName evidence="2">Phytanoyl-CoA dioxygenase family protein</fullName>
    </submittedName>
</protein>
<sequence>MVSFGDLTSKGYVLLRSFLTQEELQALRSDFESLRRTSRGASEVQMVALDTQRQFEDKLAAIATAVHADTGIRADARAEAGYFATSTGLAFPWHQDYGSYFIFQQHTDYLNFYIPIVKPDLETSNLSIVPFDALTKSAPDEGAKLVGGGACRFLPMAEDGTTRVVDDEVGQSFTLPVHLDALAVTPRLVAGDLLLLRGDMIHKTQDGATDRVAVSFRRVGTHRILKRSRLLQGGPTKQAILAASRALYGPIQHFFARTRKDEASTGEYLAFAERLMSTSFAEPHYVQSRSVHHIANERIVG</sequence>
<keyword evidence="2" id="KW-0223">Dioxygenase</keyword>
<dbReference type="GO" id="GO:0051213">
    <property type="term" value="F:dioxygenase activity"/>
    <property type="evidence" value="ECO:0007669"/>
    <property type="project" value="UniProtKB-KW"/>
</dbReference>
<accession>A0ABZ2KQL6</accession>
<keyword evidence="3" id="KW-1185">Reference proteome</keyword>
<evidence type="ECO:0000313" key="2">
    <source>
        <dbReference type="EMBL" id="WXA99279.1"/>
    </source>
</evidence>
<keyword evidence="2" id="KW-0560">Oxidoreductase</keyword>